<name>A0ABD0N2Y7_CIRMR</name>
<proteinExistence type="predicted"/>
<dbReference type="Proteomes" id="UP001529510">
    <property type="component" value="Unassembled WGS sequence"/>
</dbReference>
<feature type="region of interest" description="Disordered" evidence="1">
    <location>
        <begin position="41"/>
        <end position="60"/>
    </location>
</feature>
<reference evidence="2 3" key="1">
    <citation type="submission" date="2024-05" db="EMBL/GenBank/DDBJ databases">
        <title>Genome sequencing and assembly of Indian major carp, Cirrhinus mrigala (Hamilton, 1822).</title>
        <authorList>
            <person name="Mohindra V."/>
            <person name="Chowdhury L.M."/>
            <person name="Lal K."/>
            <person name="Jena J.K."/>
        </authorList>
    </citation>
    <scope>NUCLEOTIDE SEQUENCE [LARGE SCALE GENOMIC DNA]</scope>
    <source>
        <strain evidence="2">CM1030</strain>
        <tissue evidence="2">Blood</tissue>
    </source>
</reference>
<dbReference type="EMBL" id="JAMKFB020000025">
    <property type="protein sequence ID" value="KAL0155487.1"/>
    <property type="molecule type" value="Genomic_DNA"/>
</dbReference>
<dbReference type="AlphaFoldDB" id="A0ABD0N2Y7"/>
<feature type="non-terminal residue" evidence="2">
    <location>
        <position position="1"/>
    </location>
</feature>
<evidence type="ECO:0000256" key="1">
    <source>
        <dbReference type="SAM" id="MobiDB-lite"/>
    </source>
</evidence>
<sequence>RGSHTPPRRPGGLLLFQRPSRAAGEPNQSPAWACREGELEFESRRDSGTGQTRKPLSLSLRSKKKEACGKRCLRTLT</sequence>
<keyword evidence="3" id="KW-1185">Reference proteome</keyword>
<protein>
    <submittedName>
        <fullName evidence="2">Uncharacterized protein</fullName>
    </submittedName>
</protein>
<evidence type="ECO:0000313" key="2">
    <source>
        <dbReference type="EMBL" id="KAL0155487.1"/>
    </source>
</evidence>
<feature type="region of interest" description="Disordered" evidence="1">
    <location>
        <begin position="1"/>
        <end position="33"/>
    </location>
</feature>
<feature type="non-terminal residue" evidence="2">
    <location>
        <position position="77"/>
    </location>
</feature>
<evidence type="ECO:0000313" key="3">
    <source>
        <dbReference type="Proteomes" id="UP001529510"/>
    </source>
</evidence>
<organism evidence="2 3">
    <name type="scientific">Cirrhinus mrigala</name>
    <name type="common">Mrigala</name>
    <dbReference type="NCBI Taxonomy" id="683832"/>
    <lineage>
        <taxon>Eukaryota</taxon>
        <taxon>Metazoa</taxon>
        <taxon>Chordata</taxon>
        <taxon>Craniata</taxon>
        <taxon>Vertebrata</taxon>
        <taxon>Euteleostomi</taxon>
        <taxon>Actinopterygii</taxon>
        <taxon>Neopterygii</taxon>
        <taxon>Teleostei</taxon>
        <taxon>Ostariophysi</taxon>
        <taxon>Cypriniformes</taxon>
        <taxon>Cyprinidae</taxon>
        <taxon>Labeoninae</taxon>
        <taxon>Labeonini</taxon>
        <taxon>Cirrhinus</taxon>
    </lineage>
</organism>
<comment type="caution">
    <text evidence="2">The sequence shown here is derived from an EMBL/GenBank/DDBJ whole genome shotgun (WGS) entry which is preliminary data.</text>
</comment>
<accession>A0ABD0N2Y7</accession>
<gene>
    <name evidence="2" type="ORF">M9458_049750</name>
</gene>